<proteinExistence type="predicted"/>
<dbReference type="EMBL" id="CP046996">
    <property type="protein sequence ID" value="QHA00805.1"/>
    <property type="molecule type" value="Genomic_DNA"/>
</dbReference>
<dbReference type="Proteomes" id="UP000430508">
    <property type="component" value="Chromosome"/>
</dbReference>
<accession>A0A857DK97</accession>
<gene>
    <name evidence="2" type="ORF">GQ588_09240</name>
</gene>
<feature type="region of interest" description="Disordered" evidence="1">
    <location>
        <begin position="39"/>
        <end position="58"/>
    </location>
</feature>
<sequence>MASAKTAVLNTTKKSGRFDILRESLSLSLDRKTARAIHKAKKDAQKEGNMVSLRSLIK</sequence>
<evidence type="ECO:0000256" key="1">
    <source>
        <dbReference type="SAM" id="MobiDB-lite"/>
    </source>
</evidence>
<protein>
    <submittedName>
        <fullName evidence="2">Uncharacterized protein</fullName>
    </submittedName>
</protein>
<organism evidence="2 3">
    <name type="scientific">Dehalobacter restrictus</name>
    <dbReference type="NCBI Taxonomy" id="55583"/>
    <lineage>
        <taxon>Bacteria</taxon>
        <taxon>Bacillati</taxon>
        <taxon>Bacillota</taxon>
        <taxon>Clostridia</taxon>
        <taxon>Eubacteriales</taxon>
        <taxon>Desulfitobacteriaceae</taxon>
        <taxon>Dehalobacter</taxon>
    </lineage>
</organism>
<evidence type="ECO:0000313" key="3">
    <source>
        <dbReference type="Proteomes" id="UP000430508"/>
    </source>
</evidence>
<reference evidence="2 3" key="1">
    <citation type="submission" date="2019-12" db="EMBL/GenBank/DDBJ databases">
        <title>Sequence classification of anaerobic respiratory reductive dehalogenases: First we see many, then we see few.</title>
        <authorList>
            <person name="Molenda O."/>
            <person name="Puentes Jacome L.A."/>
            <person name="Cao X."/>
            <person name="Nesbo C.L."/>
            <person name="Tang S."/>
            <person name="Morson N."/>
            <person name="Patron J."/>
            <person name="Lomheim L."/>
            <person name="Wishart D.S."/>
            <person name="Edwards E.A."/>
        </authorList>
    </citation>
    <scope>NUCLEOTIDE SEQUENCE [LARGE SCALE GENOMIC DNA]</scope>
    <source>
        <strain evidence="2 3">12DCA</strain>
    </source>
</reference>
<name>A0A857DK97_9FIRM</name>
<dbReference type="AlphaFoldDB" id="A0A857DK97"/>
<dbReference type="RefSeq" id="WP_019226475.1">
    <property type="nucleotide sequence ID" value="NZ_CP046996.1"/>
</dbReference>
<evidence type="ECO:0000313" key="2">
    <source>
        <dbReference type="EMBL" id="QHA00805.1"/>
    </source>
</evidence>